<reference evidence="11 12" key="1">
    <citation type="journal article" date="2022" name="Int. J. Syst. Evol. Microbiol.">
        <title>Apilactobacillus apisilvae sp. nov., Nicolia spurrieriana gen. nov. sp. nov., Bombilactobacillus folatiphilus sp. nov. and Bombilactobacillus thymidiniphilus sp. nov., four new lactic acid bacterial isolates from stingless bees Tetragonula carbonaria and Austroplebeia australis.</title>
        <authorList>
            <person name="Oliphant S.A."/>
            <person name="Watson-Haigh N.S."/>
            <person name="Sumby K.M."/>
            <person name="Gardner J."/>
            <person name="Groom S."/>
            <person name="Jiranek V."/>
        </authorList>
    </citation>
    <scope>NUCLEOTIDE SEQUENCE [LARGE SCALE GENOMIC DNA]</scope>
    <source>
        <strain evidence="11 12">SG4_A1</strain>
    </source>
</reference>
<evidence type="ECO:0000259" key="10">
    <source>
        <dbReference type="PROSITE" id="PS51371"/>
    </source>
</evidence>
<feature type="transmembrane region" description="Helical" evidence="9">
    <location>
        <begin position="392"/>
        <end position="418"/>
    </location>
</feature>
<organism evidence="11 12">
    <name type="scientific">Bombilactobacillus thymidiniphilus</name>
    <dbReference type="NCBI Taxonomy" id="2923363"/>
    <lineage>
        <taxon>Bacteria</taxon>
        <taxon>Bacillati</taxon>
        <taxon>Bacillota</taxon>
        <taxon>Bacilli</taxon>
        <taxon>Lactobacillales</taxon>
        <taxon>Lactobacillaceae</taxon>
        <taxon>Bombilactobacillus</taxon>
    </lineage>
</organism>
<dbReference type="Pfam" id="PF01769">
    <property type="entry name" value="MgtE"/>
    <property type="match status" value="1"/>
</dbReference>
<evidence type="ECO:0000256" key="4">
    <source>
        <dbReference type="ARBA" id="ARBA00022692"/>
    </source>
</evidence>
<feature type="transmembrane region" description="Helical" evidence="9">
    <location>
        <begin position="365"/>
        <end position="386"/>
    </location>
</feature>
<feature type="transmembrane region" description="Helical" evidence="9">
    <location>
        <begin position="291"/>
        <end position="308"/>
    </location>
</feature>
<dbReference type="Proteomes" id="UP000831947">
    <property type="component" value="Chromosome"/>
</dbReference>
<keyword evidence="8" id="KW-0129">CBS domain</keyword>
<dbReference type="InterPro" id="IPR006667">
    <property type="entry name" value="SLC41_membr_dom"/>
</dbReference>
<dbReference type="Gene3D" id="3.10.580.10">
    <property type="entry name" value="CBS-domain"/>
    <property type="match status" value="1"/>
</dbReference>
<dbReference type="InterPro" id="IPR006669">
    <property type="entry name" value="MgtE_transporter"/>
</dbReference>
<dbReference type="Gene3D" id="1.25.60.10">
    <property type="entry name" value="MgtE N-terminal domain-like"/>
    <property type="match status" value="1"/>
</dbReference>
<dbReference type="SUPFAM" id="SSF161093">
    <property type="entry name" value="MgtE membrane domain-like"/>
    <property type="match status" value="1"/>
</dbReference>
<evidence type="ECO:0000256" key="8">
    <source>
        <dbReference type="PROSITE-ProRule" id="PRU00703"/>
    </source>
</evidence>
<keyword evidence="4 9" id="KW-0812">Transmembrane</keyword>
<proteinExistence type="inferred from homology"/>
<evidence type="ECO:0000256" key="5">
    <source>
        <dbReference type="ARBA" id="ARBA00022842"/>
    </source>
</evidence>
<evidence type="ECO:0000256" key="1">
    <source>
        <dbReference type="ARBA" id="ARBA00004141"/>
    </source>
</evidence>
<evidence type="ECO:0000256" key="2">
    <source>
        <dbReference type="ARBA" id="ARBA00009749"/>
    </source>
</evidence>
<protein>
    <recommendedName>
        <fullName evidence="9">Magnesium transporter MgtE</fullName>
    </recommendedName>
</protein>
<comment type="function">
    <text evidence="9">Acts as a magnesium transporter.</text>
</comment>
<dbReference type="SUPFAM" id="SSF54631">
    <property type="entry name" value="CBS-domain pair"/>
    <property type="match status" value="1"/>
</dbReference>
<evidence type="ECO:0000313" key="12">
    <source>
        <dbReference type="Proteomes" id="UP000831947"/>
    </source>
</evidence>
<keyword evidence="3 9" id="KW-0813">Transport</keyword>
<dbReference type="NCBIfam" id="TIGR00400">
    <property type="entry name" value="mgtE"/>
    <property type="match status" value="1"/>
</dbReference>
<dbReference type="InterPro" id="IPR006668">
    <property type="entry name" value="Mg_transptr_MgtE_intracell_dom"/>
</dbReference>
<dbReference type="SMART" id="SM00924">
    <property type="entry name" value="MgtE_N"/>
    <property type="match status" value="1"/>
</dbReference>
<dbReference type="Gene3D" id="1.10.357.20">
    <property type="entry name" value="SLC41 divalent cation transporters, integral membrane domain"/>
    <property type="match status" value="1"/>
</dbReference>
<dbReference type="PROSITE" id="PS51371">
    <property type="entry name" value="CBS"/>
    <property type="match status" value="2"/>
</dbReference>
<feature type="domain" description="CBS" evidence="10">
    <location>
        <begin position="210"/>
        <end position="267"/>
    </location>
</feature>
<comment type="subcellular location">
    <subcellularLocation>
        <location evidence="9">Cell membrane</location>
        <topology evidence="9">Multi-pass membrane protein</topology>
    </subcellularLocation>
    <subcellularLocation>
        <location evidence="1">Membrane</location>
        <topology evidence="1">Multi-pass membrane protein</topology>
    </subcellularLocation>
</comment>
<dbReference type="InterPro" id="IPR000644">
    <property type="entry name" value="CBS_dom"/>
</dbReference>
<feature type="domain" description="CBS" evidence="10">
    <location>
        <begin position="146"/>
        <end position="208"/>
    </location>
</feature>
<dbReference type="Pfam" id="PF03448">
    <property type="entry name" value="MgtE_N"/>
    <property type="match status" value="1"/>
</dbReference>
<dbReference type="PANTHER" id="PTHR43773:SF1">
    <property type="entry name" value="MAGNESIUM TRANSPORTER MGTE"/>
    <property type="match status" value="1"/>
</dbReference>
<keyword evidence="6 9" id="KW-1133">Transmembrane helix</keyword>
<keyword evidence="9" id="KW-1003">Cell membrane</keyword>
<comment type="subunit">
    <text evidence="9">Homodimer.</text>
</comment>
<comment type="similarity">
    <text evidence="2 9">Belongs to the SLC41A transporter family.</text>
</comment>
<feature type="transmembrane region" description="Helical" evidence="9">
    <location>
        <begin position="439"/>
        <end position="457"/>
    </location>
</feature>
<evidence type="ECO:0000313" key="11">
    <source>
        <dbReference type="EMBL" id="UQS83280.1"/>
    </source>
</evidence>
<accession>A0ABY4PCG1</accession>
<dbReference type="InterPro" id="IPR038076">
    <property type="entry name" value="MgtE_N_sf"/>
</dbReference>
<dbReference type="SUPFAM" id="SSF158791">
    <property type="entry name" value="MgtE N-terminal domain-like"/>
    <property type="match status" value="1"/>
</dbReference>
<dbReference type="Pfam" id="PF00571">
    <property type="entry name" value="CBS"/>
    <property type="match status" value="2"/>
</dbReference>
<feature type="transmembrane region" description="Helical" evidence="9">
    <location>
        <begin position="320"/>
        <end position="344"/>
    </location>
</feature>
<keyword evidence="9" id="KW-0479">Metal-binding</keyword>
<keyword evidence="5 9" id="KW-0460">Magnesium</keyword>
<keyword evidence="7 9" id="KW-0472">Membrane</keyword>
<dbReference type="InterPro" id="IPR036739">
    <property type="entry name" value="SLC41_membr_dom_sf"/>
</dbReference>
<sequence length="459" mass="51597">MTILQELEKRVKLQFQKLHQLLKDDRAKQFRKNFLDMHFYEQGQFFLTMNASQRKQFYQIMNPDEVGDMFDTLRDDQLDISQLLSEMDLKYASEMLSDMYDDNAADLLEHLDKVEVDRYLTVMAREDANQLRGLLHYDTETAGGLMTTDYVVMQQDVTVQETLKALRKFARTTETIYYIYVIDVNNDLVGVLSLRDLFVHSDKTLLSSIMTHNVISVYVDDEQEEVAQFFRDYEFTSLPVVDHANQLVGVVTVDDAIEVMDNEAQDDYSKLAGVDVDEDDNSPIKSATSRLPWLITLLFLGMITATLISHFETLLSKASILAVFISLITGTAGNAGTQSLAVAVRKLSVENNKGRHITKLLLKELVTGLFIGLATGVTITIVVGIWKHNFVLGFVIGLAMMVAITVANFAGSLIPMLMSKIGFDPAVASGPFISTLSDLTSVLIYFNIASLFMKFFVGM</sequence>
<evidence type="ECO:0000256" key="7">
    <source>
        <dbReference type="ARBA" id="ARBA00023136"/>
    </source>
</evidence>
<evidence type="ECO:0000256" key="9">
    <source>
        <dbReference type="RuleBase" id="RU362011"/>
    </source>
</evidence>
<dbReference type="SMART" id="SM00116">
    <property type="entry name" value="CBS"/>
    <property type="match status" value="2"/>
</dbReference>
<dbReference type="PANTHER" id="PTHR43773">
    <property type="entry name" value="MAGNESIUM TRANSPORTER MGTE"/>
    <property type="match status" value="1"/>
</dbReference>
<dbReference type="InterPro" id="IPR046342">
    <property type="entry name" value="CBS_dom_sf"/>
</dbReference>
<evidence type="ECO:0000256" key="6">
    <source>
        <dbReference type="ARBA" id="ARBA00022989"/>
    </source>
</evidence>
<dbReference type="EMBL" id="CP093365">
    <property type="protein sequence ID" value="UQS83280.1"/>
    <property type="molecule type" value="Genomic_DNA"/>
</dbReference>
<keyword evidence="12" id="KW-1185">Reference proteome</keyword>
<name>A0ABY4PCG1_9LACO</name>
<gene>
    <name evidence="11" type="primary">mgtE</name>
    <name evidence="11" type="ORF">MOO47_05750</name>
</gene>
<dbReference type="CDD" id="cd04606">
    <property type="entry name" value="CBS_pair_Mg_transporter"/>
    <property type="match status" value="1"/>
</dbReference>
<evidence type="ECO:0000256" key="3">
    <source>
        <dbReference type="ARBA" id="ARBA00022448"/>
    </source>
</evidence>